<dbReference type="SUPFAM" id="SSF57196">
    <property type="entry name" value="EGF/Laminin"/>
    <property type="match status" value="2"/>
</dbReference>
<evidence type="ECO:0000256" key="3">
    <source>
        <dbReference type="ARBA" id="ARBA00022692"/>
    </source>
</evidence>
<dbReference type="OrthoDB" id="9990982at2759"/>
<dbReference type="InterPro" id="IPR023415">
    <property type="entry name" value="LDLR_class-A_CS"/>
</dbReference>
<feature type="signal peptide" evidence="11">
    <location>
        <begin position="1"/>
        <end position="18"/>
    </location>
</feature>
<evidence type="ECO:0000256" key="7">
    <source>
        <dbReference type="ARBA" id="ARBA00023157"/>
    </source>
</evidence>
<dbReference type="Proteomes" id="UP000663834">
    <property type="component" value="Unassembled WGS sequence"/>
</dbReference>
<dbReference type="GO" id="GO:0012505">
    <property type="term" value="C:endomembrane system"/>
    <property type="evidence" value="ECO:0007669"/>
    <property type="project" value="UniProtKB-SubCell"/>
</dbReference>
<evidence type="ECO:0000259" key="12">
    <source>
        <dbReference type="PROSITE" id="PS50026"/>
    </source>
</evidence>
<dbReference type="PRINTS" id="PR00261">
    <property type="entry name" value="LDLRECEPTOR"/>
</dbReference>
<dbReference type="Gene3D" id="4.10.400.10">
    <property type="entry name" value="Low-density Lipoprotein Receptor"/>
    <property type="match status" value="1"/>
</dbReference>
<evidence type="ECO:0000256" key="8">
    <source>
        <dbReference type="PROSITE-ProRule" id="PRU00076"/>
    </source>
</evidence>
<comment type="caution">
    <text evidence="8">Lacks conserved residue(s) required for the propagation of feature annotation.</text>
</comment>
<dbReference type="SMART" id="SM00181">
    <property type="entry name" value="EGF"/>
    <property type="match status" value="3"/>
</dbReference>
<keyword evidence="5 10" id="KW-1133">Transmembrane helix</keyword>
<evidence type="ECO:0000256" key="5">
    <source>
        <dbReference type="ARBA" id="ARBA00022989"/>
    </source>
</evidence>
<comment type="caution">
    <text evidence="14">The sequence shown here is derived from an EMBL/GenBank/DDBJ whole genome shotgun (WGS) entry which is preliminary data.</text>
</comment>
<feature type="disulfide bond" evidence="9">
    <location>
        <begin position="221"/>
        <end position="233"/>
    </location>
</feature>
<feature type="transmembrane region" description="Helical" evidence="10">
    <location>
        <begin position="1278"/>
        <end position="1304"/>
    </location>
</feature>
<keyword evidence="4" id="KW-0677">Repeat</keyword>
<feature type="disulfide bond" evidence="8">
    <location>
        <begin position="1039"/>
        <end position="1048"/>
    </location>
</feature>
<feature type="disulfide bond" evidence="8">
    <location>
        <begin position="930"/>
        <end position="940"/>
    </location>
</feature>
<evidence type="ECO:0000313" key="14">
    <source>
        <dbReference type="EMBL" id="CAF1527242.1"/>
    </source>
</evidence>
<sequence>MFQTKHLFYFMFLHFIFAKPHINLHFTEWVSESKTDSMLPHDCLRIAAPTNDFRASREMISYCINELSTNYHVEPHTVSPNFTFGELSQKKITSQQLYMWSAPIDIVERYQFYLNQLSTSSSKSLDDQVYYNCTLPRFGSKCQYEIIYYHQDYISLDDIIEQYYHAYAYNPTNFTCFTHLQCDRGPFPICLDWSEVCNGHIDCYDGEFDEEHCWQIEINECNENEYRCMNGQCIPNEFFQDDPFTPDCLDATDEFYGPDPYRTEFTTKQPSFNSEELTCENKLLTNSCVRQRRNMLLEIFYSSKTNLPSEQCFLASKCILKILDSENSFCREFCQHSKCVEIIKKQCPQMFYVPNVPIYYNDIYIAYKKDDLVAMPSQDDLTHYICFNNTHYDEIFIGWPNITFNNRTCFPVLILKPNNKGTTVSGITYIKRLEVLFELLKSITTITSYKSAVCDRPNIYHCLNSSKCISTHRLMDLNFDCPQTDDENITHIISTGLFKHLKNHFKCYRSNKYIPEAYVNDVSCTCTINNVQSCEDELPEQNFAREHISFQTICDNFNELSPIVIDEEEQTDETECQQWPCRNMYTRCDGVWNCWNGADEAGCYLSSTLNCSSDAFLCVSSATNDFHCLPLTKIHDDKINCLGGTDEPRLCENIPYLVLTKGFSCVRQTGWQCLDDIRLCDGRLDCVEGEDEQFCTTPRPNPESLGGICYSPSLRNATDVEKFLCHQMIKRKKVAVKYFSLGIMNEFIENKKKTVTNPNFSSFNAVKLSSEHQFQCHRGFNIRLWSSDEKNLTKNICLCPLSFYGNQCQYQNERVSLTIKFQTLSDSWSTLFAIIVSLIDDSEEKIIHSYQQFTYFPEKDCKIKFNIYLLYATRPKDQKKHYSIHIDIYEKASLTYRGSLLLPVKYSFLPVQRLVHIVDIPKKNEKIQSCSKSQCVHGKCITYFNQPEMNGIFCQCYRGWSGRYCTIPYTPACSPDSVSIGVSAYNRSICVCPIQKSGYNCLLIDEICQMNNSLACQNGGYCIPNDENMIFSRKFHCICPKGYSGVLCEIIDNTITFKIGKNVVLSQSIFIHFVEVSQNGPPKRTTTLRTIPLTQNSLKVYWSRPFNLVFIELQNKVYYLALIKKTYEPSTSISTIIQSSARCQNLSELFNETFTKMHLIRRIKYYHIPCQENPLNLSCFYDEVHFCLCHDFEQKRLVNCFEFDHNMKFDCFGRSVCENDGQCFQDTRDCPRRSTCICPSCFYGSRCQFMSSGFGLSLDAILGYHIQPYISMLHQPSIVKFSLALTMISVAIGLINGILSFITFNNKVICETGCGLYLLGSSITTSLTMIAFGWKFWLLAFTQIATISNQSFLKIQCLFLDFILRTFLDTDQWLKACVAMERGVTVMQGTRFNKKKSKQTAKIVIGILLIIITSAYIYDPIYRRLIEEENDDEKRLWCIATYPYYLQKFNSAVQTFYFFAPFLINLISAIIIIVKKSHQQANIHTNRSYGEILKQQTIQHKHILTAPIVLVILGIPRLIITYLSKCMKSTNDAWLFIIGYHISFIPHMLTFALYVLPSKFYTQQLQKCFVEFRTRMQRN</sequence>
<evidence type="ECO:0000256" key="2">
    <source>
        <dbReference type="ARBA" id="ARBA00004308"/>
    </source>
</evidence>
<feature type="chain" id="PRO_5032660186" evidence="11">
    <location>
        <begin position="19"/>
        <end position="1579"/>
    </location>
</feature>
<keyword evidence="3 10" id="KW-0812">Transmembrane</keyword>
<evidence type="ECO:0000256" key="11">
    <source>
        <dbReference type="SAM" id="SignalP"/>
    </source>
</evidence>
<feature type="domain" description="EGF-like" evidence="12">
    <location>
        <begin position="926"/>
        <end position="966"/>
    </location>
</feature>
<organism evidence="14 15">
    <name type="scientific">Rotaria magnacalcarata</name>
    <dbReference type="NCBI Taxonomy" id="392030"/>
    <lineage>
        <taxon>Eukaryota</taxon>
        <taxon>Metazoa</taxon>
        <taxon>Spiralia</taxon>
        <taxon>Gnathifera</taxon>
        <taxon>Rotifera</taxon>
        <taxon>Eurotatoria</taxon>
        <taxon>Bdelloidea</taxon>
        <taxon>Philodinida</taxon>
        <taxon>Philodinidae</taxon>
        <taxon>Rotaria</taxon>
    </lineage>
</organism>
<dbReference type="PROSITE" id="PS01186">
    <property type="entry name" value="EGF_2"/>
    <property type="match status" value="2"/>
</dbReference>
<dbReference type="PANTHER" id="PTHR24270">
    <property type="entry name" value="LOW-DENSITY LIPOPROTEIN RECEPTOR-RELATED"/>
    <property type="match status" value="1"/>
</dbReference>
<feature type="disulfide bond" evidence="8">
    <location>
        <begin position="956"/>
        <end position="965"/>
    </location>
</feature>
<keyword evidence="11" id="KW-0732">Signal</keyword>
<dbReference type="InterPro" id="IPR002172">
    <property type="entry name" value="LDrepeatLR_classA_rpt"/>
</dbReference>
<feature type="transmembrane region" description="Helical" evidence="10">
    <location>
        <begin position="1400"/>
        <end position="1418"/>
    </location>
</feature>
<dbReference type="PANTHER" id="PTHR24270:SF62">
    <property type="entry name" value="LOW-DENSITY LIPOPROTEIN RECEPTOR-RELATED PROTEIN 2"/>
    <property type="match status" value="1"/>
</dbReference>
<evidence type="ECO:0000256" key="4">
    <source>
        <dbReference type="ARBA" id="ARBA00022737"/>
    </source>
</evidence>
<feature type="transmembrane region" description="Helical" evidence="10">
    <location>
        <begin position="1456"/>
        <end position="1474"/>
    </location>
</feature>
<dbReference type="Gene3D" id="1.20.1070.10">
    <property type="entry name" value="Rhodopsin 7-helix transmembrane proteins"/>
    <property type="match status" value="1"/>
</dbReference>
<comment type="subcellular location">
    <subcellularLocation>
        <location evidence="2">Endomembrane system</location>
    </subcellularLocation>
    <subcellularLocation>
        <location evidence="1">Membrane</location>
        <topology evidence="1">Single-pass membrane protein</topology>
    </subcellularLocation>
</comment>
<protein>
    <submittedName>
        <fullName evidence="14">Uncharacterized protein</fullName>
    </submittedName>
</protein>
<dbReference type="InterPro" id="IPR017452">
    <property type="entry name" value="GPCR_Rhodpsn_7TM"/>
</dbReference>
<feature type="transmembrane region" description="Helical" evidence="10">
    <location>
        <begin position="1534"/>
        <end position="1556"/>
    </location>
</feature>
<proteinExistence type="predicted"/>
<evidence type="ECO:0000259" key="13">
    <source>
        <dbReference type="PROSITE" id="PS50262"/>
    </source>
</evidence>
<dbReference type="InterPro" id="IPR050685">
    <property type="entry name" value="LDLR"/>
</dbReference>
<dbReference type="InterPro" id="IPR036055">
    <property type="entry name" value="LDL_receptor-like_sf"/>
</dbReference>
<gene>
    <name evidence="14" type="ORF">KQP761_LOCUS16065</name>
</gene>
<feature type="domain" description="G-protein coupled receptors family 1 profile" evidence="13">
    <location>
        <begin position="1295"/>
        <end position="1554"/>
    </location>
</feature>
<keyword evidence="8" id="KW-0245">EGF-like domain</keyword>
<dbReference type="CDD" id="cd00112">
    <property type="entry name" value="LDLa"/>
    <property type="match status" value="2"/>
</dbReference>
<name>A0A815V9P5_9BILA</name>
<evidence type="ECO:0000256" key="10">
    <source>
        <dbReference type="SAM" id="Phobius"/>
    </source>
</evidence>
<dbReference type="GO" id="GO:0016192">
    <property type="term" value="P:vesicle-mediated transport"/>
    <property type="evidence" value="ECO:0007669"/>
    <property type="project" value="UniProtKB-ARBA"/>
</dbReference>
<dbReference type="Pfam" id="PF00008">
    <property type="entry name" value="EGF"/>
    <property type="match status" value="1"/>
</dbReference>
<feature type="domain" description="EGF-like" evidence="12">
    <location>
        <begin position="1004"/>
        <end position="1049"/>
    </location>
</feature>
<dbReference type="SMART" id="SM00192">
    <property type="entry name" value="LDLa"/>
    <property type="match status" value="6"/>
</dbReference>
<dbReference type="Gene3D" id="2.40.128.620">
    <property type="match status" value="1"/>
</dbReference>
<dbReference type="PROSITE" id="PS50026">
    <property type="entry name" value="EGF_3"/>
    <property type="match status" value="2"/>
</dbReference>
<evidence type="ECO:0000256" key="6">
    <source>
        <dbReference type="ARBA" id="ARBA00023136"/>
    </source>
</evidence>
<dbReference type="Gene3D" id="2.10.25.10">
    <property type="entry name" value="Laminin"/>
    <property type="match status" value="2"/>
</dbReference>
<dbReference type="CDD" id="cd00054">
    <property type="entry name" value="EGF_CA"/>
    <property type="match status" value="1"/>
</dbReference>
<reference evidence="14" key="1">
    <citation type="submission" date="2021-02" db="EMBL/GenBank/DDBJ databases">
        <authorList>
            <person name="Nowell W R."/>
        </authorList>
    </citation>
    <scope>NUCLEOTIDE SEQUENCE</scope>
</reference>
<dbReference type="SUPFAM" id="SSF81321">
    <property type="entry name" value="Family A G protein-coupled receptor-like"/>
    <property type="match status" value="1"/>
</dbReference>
<dbReference type="PROSITE" id="PS50068">
    <property type="entry name" value="LDLRA_2"/>
    <property type="match status" value="2"/>
</dbReference>
<dbReference type="PROSITE" id="PS50262">
    <property type="entry name" value="G_PROTEIN_RECEP_F1_2"/>
    <property type="match status" value="1"/>
</dbReference>
<dbReference type="InterPro" id="IPR000742">
    <property type="entry name" value="EGF"/>
</dbReference>
<accession>A0A815V9P5</accession>
<dbReference type="PROSITE" id="PS01209">
    <property type="entry name" value="LDLRA_1"/>
    <property type="match status" value="1"/>
</dbReference>
<keyword evidence="6 10" id="KW-0472">Membrane</keyword>
<dbReference type="SUPFAM" id="SSF57424">
    <property type="entry name" value="LDL receptor-like module"/>
    <property type="match status" value="2"/>
</dbReference>
<keyword evidence="7 8" id="KW-1015">Disulfide bond</keyword>
<feature type="transmembrane region" description="Helical" evidence="10">
    <location>
        <begin position="1503"/>
        <end position="1522"/>
    </location>
</feature>
<evidence type="ECO:0000256" key="9">
    <source>
        <dbReference type="PROSITE-ProRule" id="PRU00124"/>
    </source>
</evidence>
<evidence type="ECO:0000256" key="1">
    <source>
        <dbReference type="ARBA" id="ARBA00004167"/>
    </source>
</evidence>
<dbReference type="PROSITE" id="PS00022">
    <property type="entry name" value="EGF_1"/>
    <property type="match status" value="3"/>
</dbReference>
<dbReference type="GO" id="GO:0005886">
    <property type="term" value="C:plasma membrane"/>
    <property type="evidence" value="ECO:0007669"/>
    <property type="project" value="TreeGrafter"/>
</dbReference>
<evidence type="ECO:0000313" key="15">
    <source>
        <dbReference type="Proteomes" id="UP000663834"/>
    </source>
</evidence>
<feature type="disulfide bond" evidence="9">
    <location>
        <begin position="680"/>
        <end position="695"/>
    </location>
</feature>
<dbReference type="EMBL" id="CAJNOW010007987">
    <property type="protein sequence ID" value="CAF1527242.1"/>
    <property type="molecule type" value="Genomic_DNA"/>
</dbReference>